<dbReference type="InterPro" id="IPR037401">
    <property type="entry name" value="SnoaL-like"/>
</dbReference>
<dbReference type="OrthoDB" id="8526151at2"/>
<comment type="caution">
    <text evidence="3">The sequence shown here is derived from an EMBL/GenBank/DDBJ whole genome shotgun (WGS) entry which is preliminary data.</text>
</comment>
<gene>
    <name evidence="3" type="ORF">DY245_03235</name>
</gene>
<keyword evidence="4" id="KW-1185">Reference proteome</keyword>
<dbReference type="EMBL" id="QUAC01000019">
    <property type="protein sequence ID" value="REK91634.1"/>
    <property type="molecule type" value="Genomic_DNA"/>
</dbReference>
<proteinExistence type="predicted"/>
<feature type="domain" description="SnoaL-like" evidence="2">
    <location>
        <begin position="48"/>
        <end position="152"/>
    </location>
</feature>
<dbReference type="InterPro" id="IPR006311">
    <property type="entry name" value="TAT_signal"/>
</dbReference>
<evidence type="ECO:0000259" key="2">
    <source>
        <dbReference type="Pfam" id="PF12680"/>
    </source>
</evidence>
<dbReference type="RefSeq" id="WP_128503242.1">
    <property type="nucleotide sequence ID" value="NZ_QUAC01000019.1"/>
</dbReference>
<accession>A0A371QAC5</accession>
<evidence type="ECO:0000313" key="3">
    <source>
        <dbReference type="EMBL" id="REK91634.1"/>
    </source>
</evidence>
<reference evidence="3 4" key="1">
    <citation type="submission" date="2018-08" db="EMBL/GenBank/DDBJ databases">
        <title>Streptomyces NEAU-D10 sp. nov., a novel Actinomycete isolated from soil.</title>
        <authorList>
            <person name="Jin L."/>
        </authorList>
    </citation>
    <scope>NUCLEOTIDE SEQUENCE [LARGE SCALE GENOMIC DNA]</scope>
    <source>
        <strain evidence="3 4">NEAU-D10</strain>
    </source>
</reference>
<dbReference type="AlphaFoldDB" id="A0A371QAC5"/>
<dbReference type="Pfam" id="PF12680">
    <property type="entry name" value="SnoaL_2"/>
    <property type="match status" value="1"/>
</dbReference>
<feature type="chain" id="PRO_5017026551" evidence="1">
    <location>
        <begin position="30"/>
        <end position="176"/>
    </location>
</feature>
<feature type="signal peptide" evidence="1">
    <location>
        <begin position="1"/>
        <end position="29"/>
    </location>
</feature>
<evidence type="ECO:0000256" key="1">
    <source>
        <dbReference type="SAM" id="SignalP"/>
    </source>
</evidence>
<dbReference type="PROSITE" id="PS51318">
    <property type="entry name" value="TAT"/>
    <property type="match status" value="1"/>
</dbReference>
<keyword evidence="1" id="KW-0732">Signal</keyword>
<dbReference type="InterPro" id="IPR032710">
    <property type="entry name" value="NTF2-like_dom_sf"/>
</dbReference>
<evidence type="ECO:0000313" key="4">
    <source>
        <dbReference type="Proteomes" id="UP000262477"/>
    </source>
</evidence>
<dbReference type="SUPFAM" id="SSF54427">
    <property type="entry name" value="NTF2-like"/>
    <property type="match status" value="1"/>
</dbReference>
<name>A0A371QAC5_STRIH</name>
<dbReference type="Gene3D" id="3.10.450.50">
    <property type="match status" value="1"/>
</dbReference>
<sequence length="176" mass="19269">MNSRTHRRTLLRAGVAALPLAAVAPAAHAADDGTGRLTATDVSCWTDAYLEAWRTKNDTAAVRLFTPDAVYEAVPGVPAQTFRGRDAIGRYWRDITAGQTEMTGRHGTPVVTGNRAAVELWVTLRAPAINPDGDHWVTFLETNILLFAPDGRCRRNTEYWNLQMGRLAPPQGWGTA</sequence>
<dbReference type="Proteomes" id="UP000262477">
    <property type="component" value="Unassembled WGS sequence"/>
</dbReference>
<protein>
    <submittedName>
        <fullName evidence="3">Nuclear transport factor 2 family protein</fullName>
    </submittedName>
</protein>
<organism evidence="3 4">
    <name type="scientific">Streptomyces inhibens</name>
    <dbReference type="NCBI Taxonomy" id="2293571"/>
    <lineage>
        <taxon>Bacteria</taxon>
        <taxon>Bacillati</taxon>
        <taxon>Actinomycetota</taxon>
        <taxon>Actinomycetes</taxon>
        <taxon>Kitasatosporales</taxon>
        <taxon>Streptomycetaceae</taxon>
        <taxon>Streptomyces</taxon>
    </lineage>
</organism>